<protein>
    <recommendedName>
        <fullName evidence="10">Nucleoplasmin-like domain-containing protein</fullName>
    </recommendedName>
</protein>
<keyword evidence="3" id="KW-0678">Repressor</keyword>
<dbReference type="InterPro" id="IPR041232">
    <property type="entry name" value="NPL"/>
</dbReference>
<feature type="domain" description="Nucleoplasmin-like" evidence="10">
    <location>
        <begin position="3"/>
        <end position="94"/>
    </location>
</feature>
<evidence type="ECO:0000256" key="3">
    <source>
        <dbReference type="ARBA" id="ARBA00022491"/>
    </source>
</evidence>
<keyword evidence="12" id="KW-1185">Reference proteome</keyword>
<evidence type="ECO:0000256" key="5">
    <source>
        <dbReference type="ARBA" id="ARBA00022853"/>
    </source>
</evidence>
<evidence type="ECO:0000256" key="1">
    <source>
        <dbReference type="ARBA" id="ARBA00004604"/>
    </source>
</evidence>
<reference evidence="11 12" key="1">
    <citation type="submission" date="2019-12" db="EMBL/GenBank/DDBJ databases">
        <authorList>
            <person name="Alioto T."/>
            <person name="Alioto T."/>
            <person name="Gomez Garrido J."/>
        </authorList>
    </citation>
    <scope>NUCLEOTIDE SEQUENCE [LARGE SCALE GENOMIC DNA]</scope>
</reference>
<dbReference type="OrthoDB" id="2019803at2759"/>
<name>A0A8S0TX70_OLEEU</name>
<dbReference type="Gramene" id="OE9A030319T2">
    <property type="protein sequence ID" value="OE9A030319C2"/>
    <property type="gene ID" value="OE9A030319"/>
</dbReference>
<evidence type="ECO:0000259" key="10">
    <source>
        <dbReference type="Pfam" id="PF17800"/>
    </source>
</evidence>
<dbReference type="Proteomes" id="UP000594638">
    <property type="component" value="Unassembled WGS sequence"/>
</dbReference>
<dbReference type="GO" id="GO:0016787">
    <property type="term" value="F:hydrolase activity"/>
    <property type="evidence" value="ECO:0007669"/>
    <property type="project" value="UniProtKB-KW"/>
</dbReference>
<dbReference type="EMBL" id="CACTIH010007348">
    <property type="protein sequence ID" value="CAA3010670.1"/>
    <property type="molecule type" value="Genomic_DNA"/>
</dbReference>
<evidence type="ECO:0000256" key="7">
    <source>
        <dbReference type="ARBA" id="ARBA00023163"/>
    </source>
</evidence>
<evidence type="ECO:0000256" key="6">
    <source>
        <dbReference type="ARBA" id="ARBA00023015"/>
    </source>
</evidence>
<feature type="compositionally biased region" description="Acidic residues" evidence="9">
    <location>
        <begin position="153"/>
        <end position="169"/>
    </location>
</feature>
<organism evidence="11 12">
    <name type="scientific">Olea europaea subsp. europaea</name>
    <dbReference type="NCBI Taxonomy" id="158383"/>
    <lineage>
        <taxon>Eukaryota</taxon>
        <taxon>Viridiplantae</taxon>
        <taxon>Streptophyta</taxon>
        <taxon>Embryophyta</taxon>
        <taxon>Tracheophyta</taxon>
        <taxon>Spermatophyta</taxon>
        <taxon>Magnoliopsida</taxon>
        <taxon>eudicotyledons</taxon>
        <taxon>Gunneridae</taxon>
        <taxon>Pentapetalae</taxon>
        <taxon>asterids</taxon>
        <taxon>lamiids</taxon>
        <taxon>Lamiales</taxon>
        <taxon>Oleaceae</taxon>
        <taxon>Oleeae</taxon>
        <taxon>Olea</taxon>
    </lineage>
</organism>
<gene>
    <name evidence="11" type="ORF">OLEA9_A030319</name>
</gene>
<sequence>MEFWGVEVKAGESLKVQPELGKLIHISQAALGEVKDVKAAKCIPVRMKIDKDKYVIGTLSAEDRPQVMFDLVFEREFELSHDWKNGSVYFIGYIADDQIQDEQDFSDESDDEEFPIEALENGGKPQLKVEDSKPTKEKAAAATKTETKKEEAPESDVEEDEDDSDDSGSDDLSGGMDSEDLMDDSDESSDEETPKAQQQPKKRPSSVLETPVSNKKAKLATTPSKTGNKSVHTATPYPSKKAGKGNKTK</sequence>
<keyword evidence="5" id="KW-0156">Chromatin regulator</keyword>
<feature type="compositionally biased region" description="Polar residues" evidence="9">
    <location>
        <begin position="221"/>
        <end position="233"/>
    </location>
</feature>
<dbReference type="Gene3D" id="2.60.120.340">
    <property type="entry name" value="Nucleoplasmin core domain"/>
    <property type="match status" value="1"/>
</dbReference>
<dbReference type="GO" id="GO:0006325">
    <property type="term" value="P:chromatin organization"/>
    <property type="evidence" value="ECO:0007669"/>
    <property type="project" value="UniProtKB-KW"/>
</dbReference>
<evidence type="ECO:0000256" key="2">
    <source>
        <dbReference type="ARBA" id="ARBA00006673"/>
    </source>
</evidence>
<dbReference type="Pfam" id="PF17800">
    <property type="entry name" value="NPL"/>
    <property type="match status" value="1"/>
</dbReference>
<keyword evidence="6" id="KW-0805">Transcription regulation</keyword>
<dbReference type="AlphaFoldDB" id="A0A8S0TX70"/>
<feature type="compositionally biased region" description="Basic and acidic residues" evidence="9">
    <location>
        <begin position="127"/>
        <end position="152"/>
    </location>
</feature>
<evidence type="ECO:0000313" key="11">
    <source>
        <dbReference type="EMBL" id="CAA3010670.1"/>
    </source>
</evidence>
<evidence type="ECO:0000313" key="12">
    <source>
        <dbReference type="Proteomes" id="UP000594638"/>
    </source>
</evidence>
<proteinExistence type="inferred from homology"/>
<comment type="subcellular location">
    <subcellularLocation>
        <location evidence="1">Nucleus</location>
        <location evidence="1">Nucleolus</location>
    </subcellularLocation>
</comment>
<keyword evidence="4" id="KW-0378">Hydrolase</keyword>
<keyword evidence="8" id="KW-0539">Nucleus</keyword>
<feature type="region of interest" description="Disordered" evidence="9">
    <location>
        <begin position="103"/>
        <end position="249"/>
    </location>
</feature>
<comment type="similarity">
    <text evidence="2">Belongs to the histone deacetylase HD2 family.</text>
</comment>
<feature type="compositionally biased region" description="Acidic residues" evidence="9">
    <location>
        <begin position="177"/>
        <end position="191"/>
    </location>
</feature>
<evidence type="ECO:0000256" key="8">
    <source>
        <dbReference type="ARBA" id="ARBA00023242"/>
    </source>
</evidence>
<evidence type="ECO:0000256" key="9">
    <source>
        <dbReference type="SAM" id="MobiDB-lite"/>
    </source>
</evidence>
<feature type="compositionally biased region" description="Acidic residues" evidence="9">
    <location>
        <begin position="103"/>
        <end position="115"/>
    </location>
</feature>
<evidence type="ECO:0000256" key="4">
    <source>
        <dbReference type="ARBA" id="ARBA00022801"/>
    </source>
</evidence>
<accession>A0A8S0TX70</accession>
<dbReference type="GO" id="GO:0005730">
    <property type="term" value="C:nucleolus"/>
    <property type="evidence" value="ECO:0007669"/>
    <property type="project" value="UniProtKB-SubCell"/>
</dbReference>
<comment type="caution">
    <text evidence="11">The sequence shown here is derived from an EMBL/GenBank/DDBJ whole genome shotgun (WGS) entry which is preliminary data.</text>
</comment>
<keyword evidence="7" id="KW-0804">Transcription</keyword>
<dbReference type="FunFam" id="2.60.120.340:FF:000004">
    <property type="entry name" value="Histone deacetylase HDT1"/>
    <property type="match status" value="1"/>
</dbReference>